<feature type="compositionally biased region" description="Low complexity" evidence="1">
    <location>
        <begin position="366"/>
        <end position="388"/>
    </location>
</feature>
<feature type="compositionally biased region" description="Polar residues" evidence="1">
    <location>
        <begin position="58"/>
        <end position="74"/>
    </location>
</feature>
<dbReference type="EMBL" id="JADBJN010000002">
    <property type="protein sequence ID" value="KAG5677981.1"/>
    <property type="molecule type" value="Genomic_DNA"/>
</dbReference>
<organism evidence="2 3">
    <name type="scientific">Polypedilum vanderplanki</name>
    <name type="common">Sleeping chironomid midge</name>
    <dbReference type="NCBI Taxonomy" id="319348"/>
    <lineage>
        <taxon>Eukaryota</taxon>
        <taxon>Metazoa</taxon>
        <taxon>Ecdysozoa</taxon>
        <taxon>Arthropoda</taxon>
        <taxon>Hexapoda</taxon>
        <taxon>Insecta</taxon>
        <taxon>Pterygota</taxon>
        <taxon>Neoptera</taxon>
        <taxon>Endopterygota</taxon>
        <taxon>Diptera</taxon>
        <taxon>Nematocera</taxon>
        <taxon>Chironomoidea</taxon>
        <taxon>Chironomidae</taxon>
        <taxon>Chironominae</taxon>
        <taxon>Polypedilum</taxon>
        <taxon>Polypedilum</taxon>
    </lineage>
</organism>
<evidence type="ECO:0000256" key="1">
    <source>
        <dbReference type="SAM" id="MobiDB-lite"/>
    </source>
</evidence>
<evidence type="ECO:0000313" key="2">
    <source>
        <dbReference type="EMBL" id="KAG5677981.1"/>
    </source>
</evidence>
<comment type="caution">
    <text evidence="2">The sequence shown here is derived from an EMBL/GenBank/DDBJ whole genome shotgun (WGS) entry which is preliminary data.</text>
</comment>
<protein>
    <submittedName>
        <fullName evidence="2">Uncharacterized protein</fullName>
    </submittedName>
</protein>
<feature type="compositionally biased region" description="Basic and acidic residues" evidence="1">
    <location>
        <begin position="87"/>
        <end position="96"/>
    </location>
</feature>
<feature type="compositionally biased region" description="Basic and acidic residues" evidence="1">
    <location>
        <begin position="163"/>
        <end position="187"/>
    </location>
</feature>
<feature type="region of interest" description="Disordered" evidence="1">
    <location>
        <begin position="1"/>
        <end position="21"/>
    </location>
</feature>
<feature type="compositionally biased region" description="Basic and acidic residues" evidence="1">
    <location>
        <begin position="231"/>
        <end position="242"/>
    </location>
</feature>
<feature type="compositionally biased region" description="Polar residues" evidence="1">
    <location>
        <begin position="191"/>
        <end position="203"/>
    </location>
</feature>
<feature type="compositionally biased region" description="Low complexity" evidence="1">
    <location>
        <begin position="488"/>
        <end position="499"/>
    </location>
</feature>
<name>A0A9J6C7R1_POLVA</name>
<evidence type="ECO:0000313" key="3">
    <source>
        <dbReference type="Proteomes" id="UP001107558"/>
    </source>
</evidence>
<feature type="compositionally biased region" description="Polar residues" evidence="1">
    <location>
        <begin position="125"/>
        <end position="136"/>
    </location>
</feature>
<accession>A0A9J6C7R1</accession>
<feature type="compositionally biased region" description="Acidic residues" evidence="1">
    <location>
        <begin position="243"/>
        <end position="257"/>
    </location>
</feature>
<feature type="compositionally biased region" description="Basic and acidic residues" evidence="1">
    <location>
        <begin position="534"/>
        <end position="548"/>
    </location>
</feature>
<feature type="region of interest" description="Disordered" evidence="1">
    <location>
        <begin position="58"/>
        <end position="216"/>
    </location>
</feature>
<feature type="compositionally biased region" description="Low complexity" evidence="1">
    <location>
        <begin position="299"/>
        <end position="313"/>
    </location>
</feature>
<reference evidence="2" key="1">
    <citation type="submission" date="2021-03" db="EMBL/GenBank/DDBJ databases">
        <title>Chromosome level genome of the anhydrobiotic midge Polypedilum vanderplanki.</title>
        <authorList>
            <person name="Yoshida Y."/>
            <person name="Kikawada T."/>
            <person name="Gusev O."/>
        </authorList>
    </citation>
    <scope>NUCLEOTIDE SEQUENCE</scope>
    <source>
        <strain evidence="2">NIAS01</strain>
        <tissue evidence="2">Whole body or cell culture</tissue>
    </source>
</reference>
<proteinExistence type="predicted"/>
<sequence>MLEEAGTENKQQSRIQIKKGPNGQDYEYEYVYYYYDDDENKNPGDSDVIVSNRKLITSTSTVAPSTTKASTSVSAGKASYASIERGSSGERNEIQSRGKGRAQALPAPVVEEINEERLPPATRFPQRSKSVSSAENTGAAPEGGKKHHPKRPSLELVDSHIFLTDEKDKNSQKGPRVFETELTKTELIETVSKSSIEYQSSTVEPAEDDDEEDTTQSMEKVAFDLYAHIENEKAKEEDKNADEVEATTIENDEETTLAEDLTSIAPSTTTTTTVQAPLVKGRGGLTAGRNSNRFKFQGRTQATTRAATESTEAPKTGRNRFQKPSFGGPRAGASRSSKPTAAPVEEEEVKKEEAPASSNHHLRNNAASTEKPATAAASENNESESTTAKSLVRPRPQFSLRNRQRSGAAATTEASTNDASNDETPAVEKEEKATSIVPKPTSRLNINRPGNRAAIGQKSVLNRSRVNSNAENSDNNKSANENESDAETTTANNLNKLKTQPVINRKANPLISKRKFGVTSTTDATVDENDEHESDNATKDKEGAKEDGASEGSANELKEEDTTQAAEASTETPRGIGLLNRRKLVGNRRPGSIK</sequence>
<feature type="compositionally biased region" description="Acidic residues" evidence="1">
    <location>
        <begin position="205"/>
        <end position="214"/>
    </location>
</feature>
<feature type="compositionally biased region" description="Polar residues" evidence="1">
    <location>
        <begin position="412"/>
        <end position="423"/>
    </location>
</feature>
<dbReference type="Proteomes" id="UP001107558">
    <property type="component" value="Chromosome 2"/>
</dbReference>
<keyword evidence="3" id="KW-1185">Reference proteome</keyword>
<gene>
    <name evidence="2" type="ORF">PVAND_007693</name>
</gene>
<dbReference type="OrthoDB" id="8192055at2759"/>
<feature type="compositionally biased region" description="Polar residues" evidence="1">
    <location>
        <begin position="563"/>
        <end position="572"/>
    </location>
</feature>
<feature type="compositionally biased region" description="Polar residues" evidence="1">
    <location>
        <begin position="459"/>
        <end position="481"/>
    </location>
</feature>
<feature type="region of interest" description="Disordered" evidence="1">
    <location>
        <begin position="231"/>
        <end position="594"/>
    </location>
</feature>
<dbReference type="AlphaFoldDB" id="A0A9J6C7R1"/>